<keyword evidence="6" id="KW-0408">Iron</keyword>
<evidence type="ECO:0000259" key="14">
    <source>
        <dbReference type="Pfam" id="PF00593"/>
    </source>
</evidence>
<evidence type="ECO:0000313" key="17">
    <source>
        <dbReference type="Proteomes" id="UP000617634"/>
    </source>
</evidence>
<evidence type="ECO:0000256" key="3">
    <source>
        <dbReference type="ARBA" id="ARBA00022452"/>
    </source>
</evidence>
<dbReference type="PANTHER" id="PTHR32552">
    <property type="entry name" value="FERRICHROME IRON RECEPTOR-RELATED"/>
    <property type="match status" value="1"/>
</dbReference>
<evidence type="ECO:0000256" key="8">
    <source>
        <dbReference type="ARBA" id="ARBA00023077"/>
    </source>
</evidence>
<dbReference type="Pfam" id="PF07715">
    <property type="entry name" value="Plug"/>
    <property type="match status" value="1"/>
</dbReference>
<protein>
    <submittedName>
        <fullName evidence="16">TonB-dependent receptor</fullName>
    </submittedName>
</protein>
<evidence type="ECO:0000256" key="7">
    <source>
        <dbReference type="ARBA" id="ARBA00023065"/>
    </source>
</evidence>
<dbReference type="SUPFAM" id="SSF56935">
    <property type="entry name" value="Porins"/>
    <property type="match status" value="1"/>
</dbReference>
<organism evidence="16 17">
    <name type="scientific">Novosphingobium aureum</name>
    <dbReference type="NCBI Taxonomy" id="2792964"/>
    <lineage>
        <taxon>Bacteria</taxon>
        <taxon>Pseudomonadati</taxon>
        <taxon>Pseudomonadota</taxon>
        <taxon>Alphaproteobacteria</taxon>
        <taxon>Sphingomonadales</taxon>
        <taxon>Sphingomonadaceae</taxon>
        <taxon>Novosphingobium</taxon>
    </lineage>
</organism>
<keyword evidence="13" id="KW-0732">Signal</keyword>
<evidence type="ECO:0000256" key="1">
    <source>
        <dbReference type="ARBA" id="ARBA00004571"/>
    </source>
</evidence>
<feature type="domain" description="TonB-dependent receptor plug" evidence="15">
    <location>
        <begin position="53"/>
        <end position="162"/>
    </location>
</feature>
<comment type="caution">
    <text evidence="16">The sequence shown here is derived from an EMBL/GenBank/DDBJ whole genome shotgun (WGS) entry which is preliminary data.</text>
</comment>
<evidence type="ECO:0000256" key="9">
    <source>
        <dbReference type="ARBA" id="ARBA00023136"/>
    </source>
</evidence>
<dbReference type="InterPro" id="IPR000531">
    <property type="entry name" value="Beta-barrel_TonB"/>
</dbReference>
<feature type="chain" id="PRO_5037046367" evidence="13">
    <location>
        <begin position="23"/>
        <end position="751"/>
    </location>
</feature>
<keyword evidence="2 11" id="KW-0813">Transport</keyword>
<dbReference type="PROSITE" id="PS52016">
    <property type="entry name" value="TONB_DEPENDENT_REC_3"/>
    <property type="match status" value="1"/>
</dbReference>
<dbReference type="InterPro" id="IPR012910">
    <property type="entry name" value="Plug_dom"/>
</dbReference>
<evidence type="ECO:0000256" key="10">
    <source>
        <dbReference type="ARBA" id="ARBA00023237"/>
    </source>
</evidence>
<keyword evidence="7" id="KW-0406">Ion transport</keyword>
<comment type="subcellular location">
    <subcellularLocation>
        <location evidence="1 11">Cell outer membrane</location>
        <topology evidence="1 11">Multi-pass membrane protein</topology>
    </subcellularLocation>
</comment>
<dbReference type="Pfam" id="PF00593">
    <property type="entry name" value="TonB_dep_Rec_b-barrel"/>
    <property type="match status" value="1"/>
</dbReference>
<dbReference type="GO" id="GO:0009279">
    <property type="term" value="C:cell outer membrane"/>
    <property type="evidence" value="ECO:0007669"/>
    <property type="project" value="UniProtKB-SubCell"/>
</dbReference>
<dbReference type="InterPro" id="IPR039426">
    <property type="entry name" value="TonB-dep_rcpt-like"/>
</dbReference>
<dbReference type="CDD" id="cd01347">
    <property type="entry name" value="ligand_gated_channel"/>
    <property type="match status" value="1"/>
</dbReference>
<accession>A0A931HEZ5</accession>
<dbReference type="PANTHER" id="PTHR32552:SF81">
    <property type="entry name" value="TONB-DEPENDENT OUTER MEMBRANE RECEPTOR"/>
    <property type="match status" value="1"/>
</dbReference>
<proteinExistence type="inferred from homology"/>
<dbReference type="Proteomes" id="UP000617634">
    <property type="component" value="Unassembled WGS sequence"/>
</dbReference>
<keyword evidence="8 12" id="KW-0798">TonB box</keyword>
<dbReference type="GO" id="GO:0006826">
    <property type="term" value="P:iron ion transport"/>
    <property type="evidence" value="ECO:0007669"/>
    <property type="project" value="UniProtKB-KW"/>
</dbReference>
<dbReference type="InterPro" id="IPR036942">
    <property type="entry name" value="Beta-barrel_TonB_sf"/>
</dbReference>
<evidence type="ECO:0000256" key="2">
    <source>
        <dbReference type="ARBA" id="ARBA00022448"/>
    </source>
</evidence>
<keyword evidence="10 11" id="KW-0998">Cell outer membrane</keyword>
<keyword evidence="16" id="KW-0675">Receptor</keyword>
<name>A0A931HEZ5_9SPHN</name>
<keyword evidence="5 11" id="KW-0812">Transmembrane</keyword>
<reference evidence="16" key="1">
    <citation type="submission" date="2020-11" db="EMBL/GenBank/DDBJ databases">
        <title>Novosphingobium aureum sp. nov., a marine bacterium isolated from sediment of a salt flat.</title>
        <authorList>
            <person name="Yoo Y."/>
            <person name="Kim J.-J."/>
        </authorList>
    </citation>
    <scope>NUCLEOTIDE SEQUENCE</scope>
    <source>
        <strain evidence="16">YJ-S2-02</strain>
    </source>
</reference>
<keyword evidence="9 11" id="KW-0472">Membrane</keyword>
<gene>
    <name evidence="16" type="ORF">I5E68_16690</name>
</gene>
<evidence type="ECO:0000256" key="12">
    <source>
        <dbReference type="RuleBase" id="RU003357"/>
    </source>
</evidence>
<comment type="similarity">
    <text evidence="11 12">Belongs to the TonB-dependent receptor family.</text>
</comment>
<dbReference type="RefSeq" id="WP_197166098.1">
    <property type="nucleotide sequence ID" value="NZ_JADZGI010000003.1"/>
</dbReference>
<evidence type="ECO:0000256" key="13">
    <source>
        <dbReference type="SAM" id="SignalP"/>
    </source>
</evidence>
<keyword evidence="4" id="KW-0410">Iron transport</keyword>
<keyword evidence="3 11" id="KW-1134">Transmembrane beta strand</keyword>
<evidence type="ECO:0000256" key="5">
    <source>
        <dbReference type="ARBA" id="ARBA00022692"/>
    </source>
</evidence>
<evidence type="ECO:0000256" key="6">
    <source>
        <dbReference type="ARBA" id="ARBA00023004"/>
    </source>
</evidence>
<dbReference type="Gene3D" id="2.40.170.20">
    <property type="entry name" value="TonB-dependent receptor, beta-barrel domain"/>
    <property type="match status" value="1"/>
</dbReference>
<evidence type="ECO:0000256" key="11">
    <source>
        <dbReference type="PROSITE-ProRule" id="PRU01360"/>
    </source>
</evidence>
<sequence>MVSFRAIAVALLASSLATNAYAQDDTSAAGEAPVAASNPNEIIVSARRRAESIQDTPVAVTAITPMQLEAVGTTTLADIQGLAPNTLITTQSTGAATANISIRGIAFADVDKSFDPAVGVNVDGVYIGTSTGQMLDFFDIESIEILRGPQGTLFGRNTIAGVINVRRTRPTGEWGGKFEASIGSYGRVGLRGIVNVPVVPDLLAVKLFEMHEQNDGYLRDADTGKHVGGSNSENFGISALLTPSNNFDALLTLEQQESDFDPRQGSLIQPGDVFCGAVRADACGRNNTDDIYTVFDPGFTPYGKYRSRAAMLEMNLDLGFTELTSVSSYRESDEDQRQDFGSVGLYDALRLQTYWQASQELRAAGDLFDGFDYVAGLYYFESKYNLQQYNSVFFAPRFLTQDTTGKSRSYAGFVDLNWEIAPGLRISGGGRYTKDRKTLANATIADPDGNLGISASESWSKFTPKVGVDYRPSDEFMVYASWSRGYRSGGFSGRGQTFFSATTPYDPELVDAYELGIKSDLFAGLVTLNLAGFYTDYTNIQQSTTITADTAQGNETIVTNAAGAKIKGVEADLTVRPAYRWNLRTSVGYTDASFGDFLSSVPVGGELRQFDYSNVDLIYAPKITAAVSTDYTFDAGPGELSLSATFRYLSRYDQQIAADPATVIPDSGVVVVERNDPRVRSDNQYLADASISYVMPMGQGDAKVRYTLFARNIFDDRGTSTAFTVAAFPTLWGFAAAREPRVFGARVGFEF</sequence>
<evidence type="ECO:0000259" key="15">
    <source>
        <dbReference type="Pfam" id="PF07715"/>
    </source>
</evidence>
<feature type="domain" description="TonB-dependent receptor-like beta-barrel" evidence="14">
    <location>
        <begin position="272"/>
        <end position="693"/>
    </location>
</feature>
<keyword evidence="17" id="KW-1185">Reference proteome</keyword>
<feature type="signal peptide" evidence="13">
    <location>
        <begin position="1"/>
        <end position="22"/>
    </location>
</feature>
<evidence type="ECO:0000313" key="16">
    <source>
        <dbReference type="EMBL" id="MBH0114587.1"/>
    </source>
</evidence>
<evidence type="ECO:0000256" key="4">
    <source>
        <dbReference type="ARBA" id="ARBA00022496"/>
    </source>
</evidence>
<dbReference type="AlphaFoldDB" id="A0A931HEZ5"/>
<dbReference type="EMBL" id="JADZGI010000003">
    <property type="protein sequence ID" value="MBH0114587.1"/>
    <property type="molecule type" value="Genomic_DNA"/>
</dbReference>